<evidence type="ECO:0000313" key="1">
    <source>
        <dbReference type="EMBL" id="GBP85670.1"/>
    </source>
</evidence>
<reference evidence="1 2" key="1">
    <citation type="journal article" date="2019" name="Commun. Biol.">
        <title>The bagworm genome reveals a unique fibroin gene that provides high tensile strength.</title>
        <authorList>
            <person name="Kono N."/>
            <person name="Nakamura H."/>
            <person name="Ohtoshi R."/>
            <person name="Tomita M."/>
            <person name="Numata K."/>
            <person name="Arakawa K."/>
        </authorList>
    </citation>
    <scope>NUCLEOTIDE SEQUENCE [LARGE SCALE GENOMIC DNA]</scope>
</reference>
<name>A0A4C1ZD55_EUMVA</name>
<protein>
    <submittedName>
        <fullName evidence="1">Uncharacterized protein</fullName>
    </submittedName>
</protein>
<keyword evidence="2" id="KW-1185">Reference proteome</keyword>
<dbReference type="AlphaFoldDB" id="A0A4C1ZD55"/>
<proteinExistence type="predicted"/>
<accession>A0A4C1ZD55</accession>
<dbReference type="EMBL" id="BGZK01001752">
    <property type="protein sequence ID" value="GBP85670.1"/>
    <property type="molecule type" value="Genomic_DNA"/>
</dbReference>
<evidence type="ECO:0000313" key="2">
    <source>
        <dbReference type="Proteomes" id="UP000299102"/>
    </source>
</evidence>
<comment type="caution">
    <text evidence="1">The sequence shown here is derived from an EMBL/GenBank/DDBJ whole genome shotgun (WGS) entry which is preliminary data.</text>
</comment>
<organism evidence="1 2">
    <name type="scientific">Eumeta variegata</name>
    <name type="common">Bagworm moth</name>
    <name type="synonym">Eumeta japonica</name>
    <dbReference type="NCBI Taxonomy" id="151549"/>
    <lineage>
        <taxon>Eukaryota</taxon>
        <taxon>Metazoa</taxon>
        <taxon>Ecdysozoa</taxon>
        <taxon>Arthropoda</taxon>
        <taxon>Hexapoda</taxon>
        <taxon>Insecta</taxon>
        <taxon>Pterygota</taxon>
        <taxon>Neoptera</taxon>
        <taxon>Endopterygota</taxon>
        <taxon>Lepidoptera</taxon>
        <taxon>Glossata</taxon>
        <taxon>Ditrysia</taxon>
        <taxon>Tineoidea</taxon>
        <taxon>Psychidae</taxon>
        <taxon>Oiketicinae</taxon>
        <taxon>Eumeta</taxon>
    </lineage>
</organism>
<gene>
    <name evidence="1" type="ORF">EVAR_99792_1</name>
</gene>
<dbReference type="Proteomes" id="UP000299102">
    <property type="component" value="Unassembled WGS sequence"/>
</dbReference>
<sequence length="109" mass="12468">MQRTLRCHNSTTKQIRASERNADVYFFNLQIDFLATNVQYSGSRTPTPGVTTRALLKREATRTSSEELGLVRMRVRRVPAPPPTPTCARAATPPLFAVTRPFRWIYFKI</sequence>